<accession>A0A8J7J3H1</accession>
<protein>
    <submittedName>
        <fullName evidence="1">Uncharacterized protein</fullName>
    </submittedName>
</protein>
<evidence type="ECO:0000313" key="2">
    <source>
        <dbReference type="Proteomes" id="UP000619079"/>
    </source>
</evidence>
<comment type="caution">
    <text evidence="1">The sequence shown here is derived from an EMBL/GenBank/DDBJ whole genome shotgun (WGS) entry which is preliminary data.</text>
</comment>
<reference evidence="1" key="1">
    <citation type="submission" date="2020-12" db="EMBL/GenBank/DDBJ databases">
        <title>Sedimentitalea sp. nov., isolated from sand in Incheon.</title>
        <authorList>
            <person name="Kim W."/>
        </authorList>
    </citation>
    <scope>NUCLEOTIDE SEQUENCE</scope>
    <source>
        <strain evidence="1">CAU 1593</strain>
    </source>
</reference>
<proteinExistence type="predicted"/>
<dbReference type="RefSeq" id="WP_199025848.1">
    <property type="nucleotide sequence ID" value="NZ_JAELVR010000011.1"/>
</dbReference>
<name>A0A8J7J3H1_9RHOB</name>
<dbReference type="Proteomes" id="UP000619079">
    <property type="component" value="Unassembled WGS sequence"/>
</dbReference>
<sequence length="116" mass="12084">MGGLTNSALLVNLGAPDSIAPGMRADTLAATGAQVRYVSLPDTYHFAFLAECSPLGWAVIALAGDDNISADHGTRDRAEVHAELTEIIGGFLQGRLFPRRSGRAAPQGLDVTGKPP</sequence>
<keyword evidence="2" id="KW-1185">Reference proteome</keyword>
<organism evidence="1 2">
    <name type="scientific">Sedimentitalea arenosa</name>
    <dbReference type="NCBI Taxonomy" id="2798803"/>
    <lineage>
        <taxon>Bacteria</taxon>
        <taxon>Pseudomonadati</taxon>
        <taxon>Pseudomonadota</taxon>
        <taxon>Alphaproteobacteria</taxon>
        <taxon>Rhodobacterales</taxon>
        <taxon>Paracoccaceae</taxon>
        <taxon>Sedimentitalea</taxon>
    </lineage>
</organism>
<dbReference type="AlphaFoldDB" id="A0A8J7J3H1"/>
<dbReference type="EMBL" id="JAELVR010000011">
    <property type="protein sequence ID" value="MBJ6372970.1"/>
    <property type="molecule type" value="Genomic_DNA"/>
</dbReference>
<evidence type="ECO:0000313" key="1">
    <source>
        <dbReference type="EMBL" id="MBJ6372970.1"/>
    </source>
</evidence>
<gene>
    <name evidence="1" type="ORF">JF290_15700</name>
</gene>